<proteinExistence type="predicted"/>
<name>A0A8X6SF46_TRICX</name>
<dbReference type="AlphaFoldDB" id="A0A8X6SF46"/>
<sequence>MSAVHNNLYTNNTLLPRISTPNQRVLRSEESSFTLYCWDGRFWDWNLPRERLLPECIVPTASFDGGHLLGKAQDWYQIFGTTLVQNTATDFAHLKAALSKAFPAIRNKKDLEIKFYASQHRRDQGPTDFIYDLLKLHKQLELGMSKDALVDHIFFRREPQVQDYVEVRNPQNTVQL</sequence>
<reference evidence="1" key="1">
    <citation type="submission" date="2020-08" db="EMBL/GenBank/DDBJ databases">
        <title>Multicomponent nature underlies the extraordinary mechanical properties of spider dragline silk.</title>
        <authorList>
            <person name="Kono N."/>
            <person name="Nakamura H."/>
            <person name="Mori M."/>
            <person name="Yoshida Y."/>
            <person name="Ohtoshi R."/>
            <person name="Malay A.D."/>
            <person name="Moran D.A.P."/>
            <person name="Tomita M."/>
            <person name="Numata K."/>
            <person name="Arakawa K."/>
        </authorList>
    </citation>
    <scope>NUCLEOTIDE SEQUENCE</scope>
</reference>
<comment type="caution">
    <text evidence="1">The sequence shown here is derived from an EMBL/GenBank/DDBJ whole genome shotgun (WGS) entry which is preliminary data.</text>
</comment>
<evidence type="ECO:0000313" key="2">
    <source>
        <dbReference type="Proteomes" id="UP000887159"/>
    </source>
</evidence>
<organism evidence="1 2">
    <name type="scientific">Trichonephila clavipes</name>
    <name type="common">Golden silk orbweaver</name>
    <name type="synonym">Nephila clavipes</name>
    <dbReference type="NCBI Taxonomy" id="2585209"/>
    <lineage>
        <taxon>Eukaryota</taxon>
        <taxon>Metazoa</taxon>
        <taxon>Ecdysozoa</taxon>
        <taxon>Arthropoda</taxon>
        <taxon>Chelicerata</taxon>
        <taxon>Arachnida</taxon>
        <taxon>Araneae</taxon>
        <taxon>Araneomorphae</taxon>
        <taxon>Entelegynae</taxon>
        <taxon>Araneoidea</taxon>
        <taxon>Nephilidae</taxon>
        <taxon>Trichonephila</taxon>
    </lineage>
</organism>
<accession>A0A8X6SF46</accession>
<gene>
    <name evidence="1" type="primary">NCL1_46300</name>
    <name evidence="1" type="ORF">TNCV_1354981</name>
</gene>
<dbReference type="EMBL" id="BMAU01021280">
    <property type="protein sequence ID" value="GFY08082.1"/>
    <property type="molecule type" value="Genomic_DNA"/>
</dbReference>
<evidence type="ECO:0008006" key="3">
    <source>
        <dbReference type="Google" id="ProtNLM"/>
    </source>
</evidence>
<keyword evidence="2" id="KW-1185">Reference proteome</keyword>
<dbReference type="Proteomes" id="UP000887159">
    <property type="component" value="Unassembled WGS sequence"/>
</dbReference>
<protein>
    <recommendedName>
        <fullName evidence="3">Retrotransposon gag domain-containing protein</fullName>
    </recommendedName>
</protein>
<evidence type="ECO:0000313" key="1">
    <source>
        <dbReference type="EMBL" id="GFY08082.1"/>
    </source>
</evidence>